<dbReference type="InterPro" id="IPR043519">
    <property type="entry name" value="NT_sf"/>
</dbReference>
<accession>A0ABV3QJ02</accession>
<dbReference type="PANTHER" id="PTHR21043:SF0">
    <property type="entry name" value="MITOCHONDRIAL ASSEMBLY OF RIBOSOMAL LARGE SUBUNIT PROTEIN 1"/>
    <property type="match status" value="1"/>
</dbReference>
<keyword evidence="2" id="KW-0810">Translation regulation</keyword>
<proteinExistence type="inferred from homology"/>
<organism evidence="3 4">
    <name type="scientific">Rhodanobacter lycopersici</name>
    <dbReference type="NCBI Taxonomy" id="3162487"/>
    <lineage>
        <taxon>Bacteria</taxon>
        <taxon>Pseudomonadati</taxon>
        <taxon>Pseudomonadota</taxon>
        <taxon>Gammaproteobacteria</taxon>
        <taxon>Lysobacterales</taxon>
        <taxon>Rhodanobacteraceae</taxon>
        <taxon>Rhodanobacter</taxon>
    </lineage>
</organism>
<comment type="subcellular location">
    <subcellularLocation>
        <location evidence="2">Cytoplasm</location>
    </subcellularLocation>
</comment>
<comment type="similarity">
    <text evidence="1 2">Belongs to the Iojap/RsfS family.</text>
</comment>
<reference evidence="3 4" key="1">
    <citation type="submission" date="2024-06" db="EMBL/GenBank/DDBJ databases">
        <authorList>
            <person name="Woo H."/>
        </authorList>
    </citation>
    <scope>NUCLEOTIDE SEQUENCE [LARGE SCALE GENOMIC DNA]</scope>
    <source>
        <strain evidence="3 4">Si-c</strain>
    </source>
</reference>
<gene>
    <name evidence="2 3" type="primary">rsfS</name>
    <name evidence="3" type="ORF">ABQJ54_15170</name>
</gene>
<sequence>MSTSRKTKTDSTAELRKTVVAALEELKAKDVREIDVRGKTSIADLLVIASGTSARHVKSIADEVVKFAKKAGVMPLGVEGEQEAEWVLVDLGDVIVHVMLPRIREFYGLERLWTVGDREPGVDAASAG</sequence>
<evidence type="ECO:0000313" key="3">
    <source>
        <dbReference type="EMBL" id="MEW9573096.1"/>
    </source>
</evidence>
<evidence type="ECO:0000256" key="1">
    <source>
        <dbReference type="ARBA" id="ARBA00010574"/>
    </source>
</evidence>
<comment type="subunit">
    <text evidence="2">Interacts with ribosomal protein uL14 (rplN).</text>
</comment>
<dbReference type="SUPFAM" id="SSF81301">
    <property type="entry name" value="Nucleotidyltransferase"/>
    <property type="match status" value="1"/>
</dbReference>
<dbReference type="HAMAP" id="MF_01477">
    <property type="entry name" value="Iojap_RsfS"/>
    <property type="match status" value="1"/>
</dbReference>
<dbReference type="PANTHER" id="PTHR21043">
    <property type="entry name" value="IOJAP SUPERFAMILY ORTHOLOG"/>
    <property type="match status" value="1"/>
</dbReference>
<comment type="caution">
    <text evidence="3">The sequence shown here is derived from an EMBL/GenBank/DDBJ whole genome shotgun (WGS) entry which is preliminary data.</text>
</comment>
<dbReference type="Proteomes" id="UP001556220">
    <property type="component" value="Unassembled WGS sequence"/>
</dbReference>
<evidence type="ECO:0000313" key="4">
    <source>
        <dbReference type="Proteomes" id="UP001556220"/>
    </source>
</evidence>
<keyword evidence="2" id="KW-0963">Cytoplasm</keyword>
<keyword evidence="2" id="KW-0678">Repressor</keyword>
<protein>
    <recommendedName>
        <fullName evidence="2">Ribosomal silencing factor RsfS</fullName>
    </recommendedName>
</protein>
<dbReference type="EMBL" id="JBFOHK010000004">
    <property type="protein sequence ID" value="MEW9573096.1"/>
    <property type="molecule type" value="Genomic_DNA"/>
</dbReference>
<comment type="function">
    <text evidence="2">Functions as a ribosomal silencing factor. Interacts with ribosomal protein uL14 (rplN), blocking formation of intersubunit bridge B8. Prevents association of the 30S and 50S ribosomal subunits and the formation of functional ribosomes, thus repressing translation.</text>
</comment>
<dbReference type="Pfam" id="PF02410">
    <property type="entry name" value="RsfS"/>
    <property type="match status" value="1"/>
</dbReference>
<keyword evidence="4" id="KW-1185">Reference proteome</keyword>
<evidence type="ECO:0000256" key="2">
    <source>
        <dbReference type="HAMAP-Rule" id="MF_01477"/>
    </source>
</evidence>
<dbReference type="Gene3D" id="3.30.460.10">
    <property type="entry name" value="Beta Polymerase, domain 2"/>
    <property type="match status" value="1"/>
</dbReference>
<dbReference type="RefSeq" id="WP_367855153.1">
    <property type="nucleotide sequence ID" value="NZ_JBFOHK010000004.1"/>
</dbReference>
<name>A0ABV3QJ02_9GAMM</name>
<dbReference type="InterPro" id="IPR004394">
    <property type="entry name" value="Iojap/RsfS/C7orf30"/>
</dbReference>
<dbReference type="NCBIfam" id="TIGR00090">
    <property type="entry name" value="rsfS_iojap_ybeB"/>
    <property type="match status" value="1"/>
</dbReference>